<feature type="chain" id="PRO_5034515626" description="Deoxyribonuclease-1-like 2" evidence="15">
    <location>
        <begin position="18"/>
        <end position="341"/>
    </location>
</feature>
<evidence type="ECO:0000256" key="14">
    <source>
        <dbReference type="ARBA" id="ARBA00076750"/>
    </source>
</evidence>
<dbReference type="PANTHER" id="PTHR11371:SF29">
    <property type="entry name" value="DEOXYRIBONUCLEASE-1-LIKE 2"/>
    <property type="match status" value="1"/>
</dbReference>
<feature type="domain" description="Endonuclease/exonuclease/phosphatase" evidence="16">
    <location>
        <begin position="47"/>
        <end position="236"/>
    </location>
</feature>
<dbReference type="PRINTS" id="PR00130">
    <property type="entry name" value="DNASEI"/>
</dbReference>
<dbReference type="InterPro" id="IPR036691">
    <property type="entry name" value="Endo/exonu/phosph_ase_sf"/>
</dbReference>
<evidence type="ECO:0000256" key="6">
    <source>
        <dbReference type="ARBA" id="ARBA00022722"/>
    </source>
</evidence>
<dbReference type="AlphaFoldDB" id="A0A8C6B3Y7"/>
<keyword evidence="6" id="KW-0540">Nuclease</keyword>
<protein>
    <recommendedName>
        <fullName evidence="13">Deoxyribonuclease-1-like 2</fullName>
    </recommendedName>
    <alternativeName>
        <fullName evidence="14">Deoxyribonuclease I-like 2</fullName>
    </alternativeName>
</protein>
<proteinExistence type="inferred from homology"/>
<keyword evidence="11" id="KW-1015">Disulfide bond</keyword>
<dbReference type="InterPro" id="IPR005135">
    <property type="entry name" value="Endo/exonuclease/phosphatase"/>
</dbReference>
<dbReference type="GO" id="GO:0005576">
    <property type="term" value="C:extracellular region"/>
    <property type="evidence" value="ECO:0007669"/>
    <property type="project" value="UniProtKB-SubCell"/>
</dbReference>
<dbReference type="InterPro" id="IPR033125">
    <property type="entry name" value="DNASE_I_2"/>
</dbReference>
<dbReference type="SMART" id="SM00476">
    <property type="entry name" value="DNaseIc"/>
    <property type="match status" value="1"/>
</dbReference>
<dbReference type="GO" id="GO:0005634">
    <property type="term" value="C:nucleus"/>
    <property type="evidence" value="ECO:0007669"/>
    <property type="project" value="TreeGrafter"/>
</dbReference>
<keyword evidence="18" id="KW-1185">Reference proteome</keyword>
<dbReference type="GO" id="GO:0006308">
    <property type="term" value="P:DNA catabolic process"/>
    <property type="evidence" value="ECO:0007669"/>
    <property type="project" value="Ensembl"/>
</dbReference>
<dbReference type="Gene3D" id="3.60.10.10">
    <property type="entry name" value="Endonuclease/exonuclease/phosphatase"/>
    <property type="match status" value="1"/>
</dbReference>
<evidence type="ECO:0000256" key="3">
    <source>
        <dbReference type="ARBA" id="ARBA00004613"/>
    </source>
</evidence>
<dbReference type="PANTHER" id="PTHR11371">
    <property type="entry name" value="DEOXYRIBONUCLEASE"/>
    <property type="match status" value="1"/>
</dbReference>
<comment type="subcellular location">
    <subcellularLocation>
        <location evidence="3">Secreted</location>
    </subcellularLocation>
</comment>
<evidence type="ECO:0000256" key="1">
    <source>
        <dbReference type="ARBA" id="ARBA00001913"/>
    </source>
</evidence>
<evidence type="ECO:0000256" key="10">
    <source>
        <dbReference type="ARBA" id="ARBA00022837"/>
    </source>
</evidence>
<evidence type="ECO:0000256" key="8">
    <source>
        <dbReference type="ARBA" id="ARBA00022759"/>
    </source>
</evidence>
<keyword evidence="9" id="KW-0378">Hydrolase</keyword>
<dbReference type="Ensembl" id="ENSMMNT00015010007.1">
    <property type="protein sequence ID" value="ENSMMNP00015009148.1"/>
    <property type="gene ID" value="ENSMMNG00015006751.1"/>
</dbReference>
<organism evidence="17 18">
    <name type="scientific">Monodon monoceros</name>
    <name type="common">Narwhal</name>
    <name type="synonym">Ceratodon monodon</name>
    <dbReference type="NCBI Taxonomy" id="40151"/>
    <lineage>
        <taxon>Eukaryota</taxon>
        <taxon>Metazoa</taxon>
        <taxon>Chordata</taxon>
        <taxon>Craniata</taxon>
        <taxon>Vertebrata</taxon>
        <taxon>Euteleostomi</taxon>
        <taxon>Mammalia</taxon>
        <taxon>Eutheria</taxon>
        <taxon>Laurasiatheria</taxon>
        <taxon>Artiodactyla</taxon>
        <taxon>Whippomorpha</taxon>
        <taxon>Cetacea</taxon>
        <taxon>Odontoceti</taxon>
        <taxon>Monodontidae</taxon>
        <taxon>Monodon</taxon>
    </lineage>
</organism>
<dbReference type="GO" id="GO:0004530">
    <property type="term" value="F:deoxyribonuclease I activity"/>
    <property type="evidence" value="ECO:0007669"/>
    <property type="project" value="TreeGrafter"/>
</dbReference>
<name>A0A8C6B3Y7_MONMO</name>
<comment type="function">
    <text evidence="12">Divalent cation-dependent acid DNA endonuclease involved in the breakdown of the nucleus during corneocyte formation of epidermal keratinocytes. May play an immune role by eliminating harmful DNA released into the extracellular environment by damaged epidermal cells.</text>
</comment>
<keyword evidence="10" id="KW-0106">Calcium</keyword>
<evidence type="ECO:0000313" key="17">
    <source>
        <dbReference type="Ensembl" id="ENSMMNP00015009148.1"/>
    </source>
</evidence>
<comment type="cofactor">
    <cofactor evidence="1">
        <name>Ca(2+)</name>
        <dbReference type="ChEBI" id="CHEBI:29108"/>
    </cofactor>
</comment>
<dbReference type="GO" id="GO:0003677">
    <property type="term" value="F:DNA binding"/>
    <property type="evidence" value="ECO:0007669"/>
    <property type="project" value="TreeGrafter"/>
</dbReference>
<dbReference type="FunFam" id="3.60.10.10:FF:000047">
    <property type="entry name" value="Deoxyribonuclease"/>
    <property type="match status" value="1"/>
</dbReference>
<gene>
    <name evidence="17" type="primary">DNASE1L2</name>
</gene>
<evidence type="ECO:0000256" key="7">
    <source>
        <dbReference type="ARBA" id="ARBA00022729"/>
    </source>
</evidence>
<comment type="cofactor">
    <cofactor evidence="2">
        <name>Mg(2+)</name>
        <dbReference type="ChEBI" id="CHEBI:18420"/>
    </cofactor>
</comment>
<evidence type="ECO:0000256" key="12">
    <source>
        <dbReference type="ARBA" id="ARBA00054941"/>
    </source>
</evidence>
<evidence type="ECO:0000256" key="11">
    <source>
        <dbReference type="ARBA" id="ARBA00023157"/>
    </source>
</evidence>
<evidence type="ECO:0000259" key="16">
    <source>
        <dbReference type="Pfam" id="PF03372"/>
    </source>
</evidence>
<evidence type="ECO:0000256" key="15">
    <source>
        <dbReference type="SAM" id="SignalP"/>
    </source>
</evidence>
<dbReference type="PROSITE" id="PS00918">
    <property type="entry name" value="DNASE_I_2"/>
    <property type="match status" value="1"/>
</dbReference>
<evidence type="ECO:0000256" key="9">
    <source>
        <dbReference type="ARBA" id="ARBA00022801"/>
    </source>
</evidence>
<dbReference type="GO" id="GO:0001942">
    <property type="term" value="P:hair follicle development"/>
    <property type="evidence" value="ECO:0007669"/>
    <property type="project" value="Ensembl"/>
</dbReference>
<dbReference type="GO" id="GO:0003335">
    <property type="term" value="P:corneocyte development"/>
    <property type="evidence" value="ECO:0007669"/>
    <property type="project" value="Ensembl"/>
</dbReference>
<reference evidence="17" key="1">
    <citation type="submission" date="2025-08" db="UniProtKB">
        <authorList>
            <consortium name="Ensembl"/>
        </authorList>
    </citation>
    <scope>IDENTIFICATION</scope>
</reference>
<dbReference type="InterPro" id="IPR016202">
    <property type="entry name" value="DNase_I"/>
</dbReference>
<keyword evidence="7 15" id="KW-0732">Signal</keyword>
<evidence type="ECO:0000256" key="2">
    <source>
        <dbReference type="ARBA" id="ARBA00001946"/>
    </source>
</evidence>
<dbReference type="SUPFAM" id="SSF56219">
    <property type="entry name" value="DNase I-like"/>
    <property type="match status" value="1"/>
</dbReference>
<dbReference type="GeneTree" id="ENSGT00950000182846"/>
<dbReference type="Pfam" id="PF03372">
    <property type="entry name" value="Exo_endo_phos"/>
    <property type="match status" value="1"/>
</dbReference>
<accession>A0A8C6B3Y7</accession>
<keyword evidence="5" id="KW-0964">Secreted</keyword>
<dbReference type="CDD" id="cd10282">
    <property type="entry name" value="DNase1"/>
    <property type="match status" value="1"/>
</dbReference>
<dbReference type="Proteomes" id="UP000694561">
    <property type="component" value="Unplaced"/>
</dbReference>
<comment type="similarity">
    <text evidence="4">Belongs to the DNase I family.</text>
</comment>
<feature type="signal peptide" evidence="15">
    <location>
        <begin position="1"/>
        <end position="17"/>
    </location>
</feature>
<reference evidence="17" key="2">
    <citation type="submission" date="2025-09" db="UniProtKB">
        <authorList>
            <consortium name="Ensembl"/>
        </authorList>
    </citation>
    <scope>IDENTIFICATION</scope>
</reference>
<evidence type="ECO:0000256" key="5">
    <source>
        <dbReference type="ARBA" id="ARBA00022525"/>
    </source>
</evidence>
<evidence type="ECO:0000313" key="18">
    <source>
        <dbReference type="Proteomes" id="UP000694561"/>
    </source>
</evidence>
<evidence type="ECO:0000256" key="4">
    <source>
        <dbReference type="ARBA" id="ARBA00007359"/>
    </source>
</evidence>
<evidence type="ECO:0000256" key="13">
    <source>
        <dbReference type="ARBA" id="ARBA00070953"/>
    </source>
</evidence>
<sequence>MGGPLALLAALWALGAAGDAALRIGAFNIRSFGDSKVSDPACSGIIILAGYDITLVQEVRDSDLSAVSALMELINRYGGQGPTWYSFVNSKPLGRDQYKETYLFKDTVSLVDTYQYLDPEDAFSREPFVVKFSAPGSAAEELVLIPLYAAPHQAVAEIDALYDVYLDVIDKWGTYDMLFLGDFNADCSYVQAQDWPAIRLRSSEVFKWLIPDSADTTVGNSDCAYDRIVVCGARLRSSLKPQSAAVYDFRRNLDHTHVLAPTPSCPFLGLSSSGAQTFVLQPSRSPVPTHLGDRDSLACPFHILLGTDHLQTRLAPEGSSCAHWLKLPLSLCKLNAFKHLY</sequence>
<keyword evidence="8" id="KW-0255">Endonuclease</keyword>